<organism evidence="1 2">
    <name type="scientific">Lachnoclostridium phytofermentans (strain ATCC 700394 / DSM 18823 / ISDg)</name>
    <name type="common">Clostridium phytofermentans</name>
    <dbReference type="NCBI Taxonomy" id="357809"/>
    <lineage>
        <taxon>Bacteria</taxon>
        <taxon>Bacillati</taxon>
        <taxon>Bacillota</taxon>
        <taxon>Clostridia</taxon>
        <taxon>Lachnospirales</taxon>
        <taxon>Lachnospiraceae</taxon>
    </lineage>
</organism>
<dbReference type="RefSeq" id="WP_012198955.1">
    <property type="nucleotide sequence ID" value="NC_010001.1"/>
</dbReference>
<dbReference type="EMBL" id="CP000885">
    <property type="protein sequence ID" value="ABX41309.1"/>
    <property type="molecule type" value="Genomic_DNA"/>
</dbReference>
<dbReference type="AlphaFoldDB" id="A9KLI0"/>
<dbReference type="eggNOG" id="COG0457">
    <property type="taxonomic scope" value="Bacteria"/>
</dbReference>
<dbReference type="Pfam" id="PF13289">
    <property type="entry name" value="SIR2_2"/>
    <property type="match status" value="1"/>
</dbReference>
<dbReference type="Proteomes" id="UP000000370">
    <property type="component" value="Chromosome"/>
</dbReference>
<gene>
    <name evidence="1" type="ordered locus">Cphy_0925</name>
</gene>
<dbReference type="STRING" id="357809.Cphy_0925"/>
<keyword evidence="2" id="KW-1185">Reference proteome</keyword>
<proteinExistence type="predicted"/>
<evidence type="ECO:0000313" key="1">
    <source>
        <dbReference type="EMBL" id="ABX41309.1"/>
    </source>
</evidence>
<evidence type="ECO:0008006" key="3">
    <source>
        <dbReference type="Google" id="ProtNLM"/>
    </source>
</evidence>
<protein>
    <recommendedName>
        <fullName evidence="3">SIR2-like domain-containing protein</fullName>
    </recommendedName>
</protein>
<reference evidence="2" key="1">
    <citation type="submission" date="2007-11" db="EMBL/GenBank/DDBJ databases">
        <title>Complete genome sequence of Clostridium phytofermentans ISDg.</title>
        <authorList>
            <person name="Leschine S.B."/>
            <person name="Warnick T.A."/>
            <person name="Blanchard J.L."/>
            <person name="Schnell D.J."/>
            <person name="Petit E.L."/>
            <person name="LaTouf W.G."/>
            <person name="Copeland A."/>
            <person name="Lucas S."/>
            <person name="Lapidus A."/>
            <person name="Barry K."/>
            <person name="Glavina del Rio T."/>
            <person name="Dalin E."/>
            <person name="Tice H."/>
            <person name="Pitluck S."/>
            <person name="Kiss H."/>
            <person name="Brettin T."/>
            <person name="Bruce D."/>
            <person name="Detter J.C."/>
            <person name="Han C."/>
            <person name="Kuske C."/>
            <person name="Schmutz J."/>
            <person name="Larimer F."/>
            <person name="Land M."/>
            <person name="Hauser L."/>
            <person name="Kyrpides N."/>
            <person name="Kim E.A."/>
            <person name="Richardson P."/>
        </authorList>
    </citation>
    <scope>NUCLEOTIDE SEQUENCE [LARGE SCALE GENOMIC DNA]</scope>
    <source>
        <strain evidence="2">ATCC 700394 / DSM 18823 / ISDg</strain>
    </source>
</reference>
<dbReference type="KEGG" id="cpy:Cphy_0925"/>
<sequence>MNLKDIISFNAPYNQQNVDSLIEGIKSQRIIPYIGAGMSILFEGVYPSWSGFLNSTFEQYIKIDEKAKYDSFSLEEKADFLYCKMGKITFGDHLIKTFGEEHLLRNAIDFVDKPVYLLPIIFENGLLITTNYDKVIEKIFTLHEKVITVAHPKHYESLNRALRESKLLLYKIHGDIAEPDTSIILTKEQYETKYTDPNLIQALSQAFMSKEMLFLGCSITKDRPIELLCQISQSGMKNYAIISCEGNAVDERRLQLENEYFTQAIIYPEGRHECLKVLLDYIAETINPQLYQRTMGRYLHENPSQTGKTWIRSDTRKGVSSNELIKCGDVVTQLDGNVVRAEVDMPDGKSIYAEFNIDRNEVSNVVIDGYPQAYSLDIPKNIIVNKQEGMIIIQGIEYRAEKYILKFGGYLNSIYDKVSGELQDISAKAPVGMTITVDETNKLLRIVAKSAVAVNVPKGRE</sequence>
<dbReference type="OrthoDB" id="78172at2"/>
<name>A9KLI0_LACP7</name>
<accession>A9KLI0</accession>
<dbReference type="HOGENOM" id="CLU_592786_0_0_9"/>
<evidence type="ECO:0000313" key="2">
    <source>
        <dbReference type="Proteomes" id="UP000000370"/>
    </source>
</evidence>